<keyword evidence="1" id="KW-0067">ATP-binding</keyword>
<dbReference type="EMBL" id="CP033230">
    <property type="protein sequence ID" value="AYO78906.1"/>
    <property type="molecule type" value="Genomic_DNA"/>
</dbReference>
<keyword evidence="1" id="KW-0547">Nucleotide-binding</keyword>
<dbReference type="Proteomes" id="UP000280708">
    <property type="component" value="Chromosome"/>
</dbReference>
<organism evidence="1 2">
    <name type="scientific">Sphingobium yanoikuyae</name>
    <name type="common">Sphingomonas yanoikuyae</name>
    <dbReference type="NCBI Taxonomy" id="13690"/>
    <lineage>
        <taxon>Bacteria</taxon>
        <taxon>Pseudomonadati</taxon>
        <taxon>Pseudomonadota</taxon>
        <taxon>Alphaproteobacteria</taxon>
        <taxon>Sphingomonadales</taxon>
        <taxon>Sphingomonadaceae</taxon>
        <taxon>Sphingobium</taxon>
    </lineage>
</organism>
<dbReference type="AlphaFoldDB" id="A0A3G2UV15"/>
<evidence type="ECO:0000313" key="2">
    <source>
        <dbReference type="Proteomes" id="UP000280708"/>
    </source>
</evidence>
<reference evidence="1 2" key="1">
    <citation type="submission" date="2018-10" db="EMBL/GenBank/DDBJ databases">
        <title>Characterization and genome analysis of a novel bacterium Sphingobium yanoikuyae SJTF8 capable of degrading PAHs.</title>
        <authorList>
            <person name="Yin C."/>
            <person name="Xiong W."/>
            <person name="Liang R."/>
        </authorList>
    </citation>
    <scope>NUCLEOTIDE SEQUENCE [LARGE SCALE GENOMIC DNA]</scope>
    <source>
        <strain evidence="1 2">SJTF8</strain>
    </source>
</reference>
<protein>
    <submittedName>
        <fullName evidence="1">ATP-binding protein</fullName>
    </submittedName>
</protein>
<name>A0A3G2UV15_SPHYA</name>
<gene>
    <name evidence="1" type="ORF">EBF16_19655</name>
</gene>
<dbReference type="GO" id="GO:0005524">
    <property type="term" value="F:ATP binding"/>
    <property type="evidence" value="ECO:0007669"/>
    <property type="project" value="UniProtKB-KW"/>
</dbReference>
<dbReference type="RefSeq" id="WP_122129900.1">
    <property type="nucleotide sequence ID" value="NZ_CP033230.1"/>
</dbReference>
<evidence type="ECO:0000313" key="1">
    <source>
        <dbReference type="EMBL" id="AYO78906.1"/>
    </source>
</evidence>
<accession>A0A3G2UV15</accession>
<proteinExistence type="predicted"/>
<dbReference type="InterPro" id="IPR047727">
    <property type="entry name" value="Sce7725-like"/>
</dbReference>
<sequence length="313" mass="34297">MYYPYFRGKQFELITIRETAEVMAQAGFVPIIEPVKETLKGLHKALQTVCEAGGKAIVIVNPYVGDHQDSGIGITGLLAQEFADNAAISAGILLRDGMNLADAHALFEAHAAHDPVFVHAGFADQKALADQLGAGLKDTRHVFIEKHASTLYRKPFAPARRVLVRDGFERLKNSEYAKIPSEEFSELHITYGDLGMEGFGDFLMVGDSYSEGGGPAYAVAIHLTYIDPERDDVMYIYHFVSTTNDTPTDPAGKFGQALEKLIAKLEGGNSKLLETSAIKEFRELHAKGHFPGLGYVKKLSMNHHIETLAAFLS</sequence>
<dbReference type="NCBIfam" id="NF033831">
    <property type="entry name" value="sce7725_fam"/>
    <property type="match status" value="1"/>
</dbReference>